<dbReference type="Gene3D" id="1.10.489.10">
    <property type="entry name" value="Chloroperoxidase-like"/>
    <property type="match status" value="1"/>
</dbReference>
<keyword evidence="2" id="KW-0575">Peroxidase</keyword>
<dbReference type="STRING" id="4829.A0A163IW39"/>
<keyword evidence="11" id="KW-1185">Reference proteome</keyword>
<comment type="similarity">
    <text evidence="7">Belongs to the chloroperoxidase family.</text>
</comment>
<dbReference type="GO" id="GO:0046872">
    <property type="term" value="F:metal ion binding"/>
    <property type="evidence" value="ECO:0007669"/>
    <property type="project" value="UniProtKB-KW"/>
</dbReference>
<evidence type="ECO:0000256" key="7">
    <source>
        <dbReference type="ARBA" id="ARBA00025795"/>
    </source>
</evidence>
<evidence type="ECO:0000259" key="9">
    <source>
        <dbReference type="PROSITE" id="PS51405"/>
    </source>
</evidence>
<evidence type="ECO:0000256" key="6">
    <source>
        <dbReference type="ARBA" id="ARBA00023004"/>
    </source>
</evidence>
<comment type="cofactor">
    <cofactor evidence="1">
        <name>heme b</name>
        <dbReference type="ChEBI" id="CHEBI:60344"/>
    </cofactor>
</comment>
<feature type="domain" description="Heme haloperoxidase family profile" evidence="9">
    <location>
        <begin position="57"/>
        <end position="276"/>
    </location>
</feature>
<dbReference type="InterPro" id="IPR000028">
    <property type="entry name" value="Chloroperoxidase"/>
</dbReference>
<dbReference type="InterPro" id="IPR036851">
    <property type="entry name" value="Chloroperoxidase-like_sf"/>
</dbReference>
<dbReference type="Proteomes" id="UP000078561">
    <property type="component" value="Unassembled WGS sequence"/>
</dbReference>
<gene>
    <name evidence="10" type="primary">ABSGL_01025.1 scaffold 1223</name>
</gene>
<dbReference type="OrthoDB" id="407298at2759"/>
<keyword evidence="6" id="KW-0408">Iron</keyword>
<dbReference type="OMA" id="CARMLDK"/>
<sequence>MNEKVRQETNEPRNSPSKAKWILPGLLALAVLSIYYLIKGPTKRLTMTHAEWDEFIKLHPYEAPSLGASRSPCPFLNTFANHGILPRTGRNVTYDDYYRALTLAGASHQSSSLFLHTVFYAYKEIDPTQPIKSDWTPATSISLHQLGQHNMLEHDLSLSRLDVSKQPDFTIPNSDLVLSLMAMADQTSNMVGEEQVGDFRRKKWIEAIETQSNYHFGLLYQFTGGFECLLLLDFLGHDHQISANHLESFLLKERIPDDWYPMEKPLPAWTIYKRVKSCIKSVRKSNT</sequence>
<evidence type="ECO:0000256" key="8">
    <source>
        <dbReference type="SAM" id="Phobius"/>
    </source>
</evidence>
<protein>
    <recommendedName>
        <fullName evidence="9">Heme haloperoxidase family profile domain-containing protein</fullName>
    </recommendedName>
</protein>
<dbReference type="SUPFAM" id="SSF47571">
    <property type="entry name" value="Cloroperoxidase"/>
    <property type="match status" value="1"/>
</dbReference>
<evidence type="ECO:0000256" key="1">
    <source>
        <dbReference type="ARBA" id="ARBA00001970"/>
    </source>
</evidence>
<evidence type="ECO:0000256" key="4">
    <source>
        <dbReference type="ARBA" id="ARBA00022723"/>
    </source>
</evidence>
<dbReference type="Pfam" id="PF01328">
    <property type="entry name" value="Peroxidase_2"/>
    <property type="match status" value="1"/>
</dbReference>
<keyword evidence="8" id="KW-1133">Transmembrane helix</keyword>
<evidence type="ECO:0000256" key="5">
    <source>
        <dbReference type="ARBA" id="ARBA00023002"/>
    </source>
</evidence>
<dbReference type="AlphaFoldDB" id="A0A163IW39"/>
<dbReference type="GO" id="GO:0004601">
    <property type="term" value="F:peroxidase activity"/>
    <property type="evidence" value="ECO:0007669"/>
    <property type="project" value="UniProtKB-KW"/>
</dbReference>
<evidence type="ECO:0000313" key="10">
    <source>
        <dbReference type="EMBL" id="SAL95684.1"/>
    </source>
</evidence>
<dbReference type="InParanoid" id="A0A163IW39"/>
<keyword evidence="5" id="KW-0560">Oxidoreductase</keyword>
<dbReference type="PANTHER" id="PTHR33577">
    <property type="entry name" value="STERIGMATOCYSTIN BIOSYNTHESIS PEROXIDASE STCC-RELATED"/>
    <property type="match status" value="1"/>
</dbReference>
<accession>A0A163IW39</accession>
<keyword evidence="4" id="KW-0479">Metal-binding</keyword>
<dbReference type="PROSITE" id="PS51405">
    <property type="entry name" value="HEME_HALOPEROXIDASE"/>
    <property type="match status" value="1"/>
</dbReference>
<keyword evidence="8" id="KW-0472">Membrane</keyword>
<evidence type="ECO:0000256" key="3">
    <source>
        <dbReference type="ARBA" id="ARBA00022617"/>
    </source>
</evidence>
<name>A0A163IW39_ABSGL</name>
<evidence type="ECO:0000313" key="11">
    <source>
        <dbReference type="Proteomes" id="UP000078561"/>
    </source>
</evidence>
<dbReference type="EMBL" id="LT550481">
    <property type="protein sequence ID" value="SAL95684.1"/>
    <property type="molecule type" value="Genomic_DNA"/>
</dbReference>
<keyword evidence="3" id="KW-0349">Heme</keyword>
<feature type="transmembrane region" description="Helical" evidence="8">
    <location>
        <begin position="21"/>
        <end position="38"/>
    </location>
</feature>
<dbReference type="PANTHER" id="PTHR33577:SF18">
    <property type="entry name" value="HEME HALOPEROXIDASE FAMILY PROFILE DOMAIN-CONTAINING PROTEIN"/>
    <property type="match status" value="1"/>
</dbReference>
<proteinExistence type="inferred from homology"/>
<organism evidence="10">
    <name type="scientific">Absidia glauca</name>
    <name type="common">Pin mould</name>
    <dbReference type="NCBI Taxonomy" id="4829"/>
    <lineage>
        <taxon>Eukaryota</taxon>
        <taxon>Fungi</taxon>
        <taxon>Fungi incertae sedis</taxon>
        <taxon>Mucoromycota</taxon>
        <taxon>Mucoromycotina</taxon>
        <taxon>Mucoromycetes</taxon>
        <taxon>Mucorales</taxon>
        <taxon>Cunninghamellaceae</taxon>
        <taxon>Absidia</taxon>
    </lineage>
</organism>
<reference evidence="10" key="1">
    <citation type="submission" date="2016-04" db="EMBL/GenBank/DDBJ databases">
        <authorList>
            <person name="Evans L.H."/>
            <person name="Alamgir A."/>
            <person name="Owens N."/>
            <person name="Weber N.D."/>
            <person name="Virtaneva K."/>
            <person name="Barbian K."/>
            <person name="Babar A."/>
            <person name="Rosenke K."/>
        </authorList>
    </citation>
    <scope>NUCLEOTIDE SEQUENCE [LARGE SCALE GENOMIC DNA]</scope>
    <source>
        <strain evidence="10">CBS 101.48</strain>
    </source>
</reference>
<evidence type="ECO:0000256" key="2">
    <source>
        <dbReference type="ARBA" id="ARBA00022559"/>
    </source>
</evidence>
<keyword evidence="8" id="KW-0812">Transmembrane</keyword>